<name>A0AAW2YEM3_9LAMI</name>
<keyword evidence="4" id="KW-0547">Nucleotide-binding</keyword>
<evidence type="ECO:0000256" key="5">
    <source>
        <dbReference type="ARBA" id="ARBA00022821"/>
    </source>
</evidence>
<reference evidence="9" key="1">
    <citation type="submission" date="2020-06" db="EMBL/GenBank/DDBJ databases">
        <authorList>
            <person name="Li T."/>
            <person name="Hu X."/>
            <person name="Zhang T."/>
            <person name="Song X."/>
            <person name="Zhang H."/>
            <person name="Dai N."/>
            <person name="Sheng W."/>
            <person name="Hou X."/>
            <person name="Wei L."/>
        </authorList>
    </citation>
    <scope>NUCLEOTIDE SEQUENCE</scope>
    <source>
        <strain evidence="9">KEN1</strain>
        <tissue evidence="9">Leaf</tissue>
    </source>
</reference>
<dbReference type="Gene3D" id="1.20.5.4130">
    <property type="match status" value="1"/>
</dbReference>
<comment type="caution">
    <text evidence="9">The sequence shown here is derived from an EMBL/GenBank/DDBJ whole genome shotgun (WGS) entry which is preliminary data.</text>
</comment>
<protein>
    <submittedName>
        <fullName evidence="9">Disease resistance protein RXW24L</fullName>
    </submittedName>
</protein>
<evidence type="ECO:0000256" key="6">
    <source>
        <dbReference type="ARBA" id="ARBA00022840"/>
    </source>
</evidence>
<keyword evidence="3" id="KW-0677">Repeat</keyword>
<dbReference type="GO" id="GO:0005524">
    <property type="term" value="F:ATP binding"/>
    <property type="evidence" value="ECO:0007669"/>
    <property type="project" value="UniProtKB-KW"/>
</dbReference>
<dbReference type="InterPro" id="IPR041118">
    <property type="entry name" value="Rx_N"/>
</dbReference>
<dbReference type="InterPro" id="IPR027417">
    <property type="entry name" value="P-loop_NTPase"/>
</dbReference>
<dbReference type="PANTHER" id="PTHR19338">
    <property type="entry name" value="TRANSLOCASE OF INNER MITOCHONDRIAL MEMBRANE 13 HOMOLOG"/>
    <property type="match status" value="1"/>
</dbReference>
<dbReference type="Pfam" id="PF18052">
    <property type="entry name" value="Rx_N"/>
    <property type="match status" value="1"/>
</dbReference>
<dbReference type="EMBL" id="JACGWN010000001">
    <property type="protein sequence ID" value="KAL0464123.1"/>
    <property type="molecule type" value="Genomic_DNA"/>
</dbReference>
<dbReference type="Pfam" id="PF00931">
    <property type="entry name" value="NB-ARC"/>
    <property type="match status" value="1"/>
</dbReference>
<keyword evidence="5" id="KW-0611">Plant defense</keyword>
<reference evidence="9" key="2">
    <citation type="journal article" date="2024" name="Plant">
        <title>Genomic evolution and insights into agronomic trait innovations of Sesamum species.</title>
        <authorList>
            <person name="Miao H."/>
            <person name="Wang L."/>
            <person name="Qu L."/>
            <person name="Liu H."/>
            <person name="Sun Y."/>
            <person name="Le M."/>
            <person name="Wang Q."/>
            <person name="Wei S."/>
            <person name="Zheng Y."/>
            <person name="Lin W."/>
            <person name="Duan Y."/>
            <person name="Cao H."/>
            <person name="Xiong S."/>
            <person name="Wang X."/>
            <person name="Wei L."/>
            <person name="Li C."/>
            <person name="Ma Q."/>
            <person name="Ju M."/>
            <person name="Zhao R."/>
            <person name="Li G."/>
            <person name="Mu C."/>
            <person name="Tian Q."/>
            <person name="Mei H."/>
            <person name="Zhang T."/>
            <person name="Gao T."/>
            <person name="Zhang H."/>
        </authorList>
    </citation>
    <scope>NUCLEOTIDE SEQUENCE</scope>
    <source>
        <strain evidence="9">KEN1</strain>
    </source>
</reference>
<feature type="domain" description="Disease resistance N-terminal" evidence="8">
    <location>
        <begin position="31"/>
        <end position="83"/>
    </location>
</feature>
<proteinExistence type="inferred from homology"/>
<keyword evidence="2" id="KW-0433">Leucine-rich repeat</keyword>
<evidence type="ECO:0000256" key="3">
    <source>
        <dbReference type="ARBA" id="ARBA00022737"/>
    </source>
</evidence>
<dbReference type="PANTHER" id="PTHR19338:SF73">
    <property type="entry name" value="DISEASE RESISTANCE PROTEIN RGA2-LIKE"/>
    <property type="match status" value="1"/>
</dbReference>
<dbReference type="InterPro" id="IPR002182">
    <property type="entry name" value="NB-ARC"/>
</dbReference>
<organism evidence="9">
    <name type="scientific">Sesamum latifolium</name>
    <dbReference type="NCBI Taxonomy" id="2727402"/>
    <lineage>
        <taxon>Eukaryota</taxon>
        <taxon>Viridiplantae</taxon>
        <taxon>Streptophyta</taxon>
        <taxon>Embryophyta</taxon>
        <taxon>Tracheophyta</taxon>
        <taxon>Spermatophyta</taxon>
        <taxon>Magnoliopsida</taxon>
        <taxon>eudicotyledons</taxon>
        <taxon>Gunneridae</taxon>
        <taxon>Pentapetalae</taxon>
        <taxon>asterids</taxon>
        <taxon>lamiids</taxon>
        <taxon>Lamiales</taxon>
        <taxon>Pedaliaceae</taxon>
        <taxon>Sesamum</taxon>
    </lineage>
</organism>
<dbReference type="CDD" id="cd14798">
    <property type="entry name" value="RX-CC_like"/>
    <property type="match status" value="1"/>
</dbReference>
<dbReference type="AlphaFoldDB" id="A0AAW2YEM3"/>
<evidence type="ECO:0000256" key="2">
    <source>
        <dbReference type="ARBA" id="ARBA00022614"/>
    </source>
</evidence>
<dbReference type="InterPro" id="IPR038005">
    <property type="entry name" value="RX-like_CC"/>
</dbReference>
<gene>
    <name evidence="9" type="ORF">Slati_0299900</name>
</gene>
<dbReference type="Gene3D" id="3.40.50.300">
    <property type="entry name" value="P-loop containing nucleotide triphosphate hydrolases"/>
    <property type="match status" value="1"/>
</dbReference>
<evidence type="ECO:0000313" key="9">
    <source>
        <dbReference type="EMBL" id="KAL0464123.1"/>
    </source>
</evidence>
<evidence type="ECO:0000259" key="8">
    <source>
        <dbReference type="Pfam" id="PF18052"/>
    </source>
</evidence>
<keyword evidence="6" id="KW-0067">ATP-binding</keyword>
<dbReference type="SUPFAM" id="SSF52540">
    <property type="entry name" value="P-loop containing nucleoside triphosphate hydrolases"/>
    <property type="match status" value="1"/>
</dbReference>
<evidence type="ECO:0000256" key="1">
    <source>
        <dbReference type="ARBA" id="ARBA00008894"/>
    </source>
</evidence>
<feature type="domain" description="NB-ARC" evidence="7">
    <location>
        <begin position="175"/>
        <end position="210"/>
    </location>
</feature>
<comment type="similarity">
    <text evidence="1">Belongs to the disease resistance NB-LRR family.</text>
</comment>
<dbReference type="GO" id="GO:0006952">
    <property type="term" value="P:defense response"/>
    <property type="evidence" value="ECO:0007669"/>
    <property type="project" value="UniProtKB-KW"/>
</dbReference>
<evidence type="ECO:0000259" key="7">
    <source>
        <dbReference type="Pfam" id="PF00931"/>
    </source>
</evidence>
<accession>A0AAW2YEM3</accession>
<sequence>MAYAALVSLAQTLDQITNHHEYCSIPLICEEQLFESLQEKLSFLQAFLEDYSQNGGETVEGLEGRIRDVAYRAEDIIESHVSDHISPQDDRKKGLKQLISAILKAASTLNSCKRTMELELQNVDDLQMVIEEINSIVEQVMSIDLQFRNTSAPASSGGTPNDGNKMVGFDEDLLELKAQLCGESSKLQIISLVGMGGIGKTTLGNFIHISLKIITCGKYFLPSLLL</sequence>
<evidence type="ECO:0000256" key="4">
    <source>
        <dbReference type="ARBA" id="ARBA00022741"/>
    </source>
</evidence>